<name>A0A212C1S9_CEREH</name>
<evidence type="ECO:0000313" key="2">
    <source>
        <dbReference type="Proteomes" id="UP000242450"/>
    </source>
</evidence>
<gene>
    <name evidence="1" type="ORF">Celaphus_00015951</name>
</gene>
<dbReference type="PANTHER" id="PTHR46500:SF1">
    <property type="entry name" value="CILIA- AND FLAGELLA-ASSOCIATED PROTEIN 221"/>
    <property type="match status" value="1"/>
</dbReference>
<sequence>MPLKGHEFLSSLPQVPQLYKIKGYHPVSVQGSAASYRPQKLARALRQGAEDEATTVITLPKQDSSPQLPGETAVLSIKLPEALAQAPDYDPLYIFNPSPGLFAVKHPLTYVETLIDYHLCPHPKYKFTKECHCGSSIPITQKQFLHHTAMPNIILFPL</sequence>
<evidence type="ECO:0000313" key="1">
    <source>
        <dbReference type="EMBL" id="OWJ99954.1"/>
    </source>
</evidence>
<organism evidence="1 2">
    <name type="scientific">Cervus elaphus hippelaphus</name>
    <name type="common">European red deer</name>
    <dbReference type="NCBI Taxonomy" id="46360"/>
    <lineage>
        <taxon>Eukaryota</taxon>
        <taxon>Metazoa</taxon>
        <taxon>Chordata</taxon>
        <taxon>Craniata</taxon>
        <taxon>Vertebrata</taxon>
        <taxon>Euteleostomi</taxon>
        <taxon>Mammalia</taxon>
        <taxon>Eutheria</taxon>
        <taxon>Laurasiatheria</taxon>
        <taxon>Artiodactyla</taxon>
        <taxon>Ruminantia</taxon>
        <taxon>Pecora</taxon>
        <taxon>Cervidae</taxon>
        <taxon>Cervinae</taxon>
        <taxon>Cervus</taxon>
    </lineage>
</organism>
<reference evidence="1 2" key="1">
    <citation type="journal article" date="2018" name="Mol. Genet. Genomics">
        <title>The red deer Cervus elaphus genome CerEla1.0: sequencing, annotating, genes, and chromosomes.</title>
        <authorList>
            <person name="Bana N.A."/>
            <person name="Nyiri A."/>
            <person name="Nagy J."/>
            <person name="Frank K."/>
            <person name="Nagy T."/>
            <person name="Steger V."/>
            <person name="Schiller M."/>
            <person name="Lakatos P."/>
            <person name="Sugar L."/>
            <person name="Horn P."/>
            <person name="Barta E."/>
            <person name="Orosz L."/>
        </authorList>
    </citation>
    <scope>NUCLEOTIDE SEQUENCE [LARGE SCALE GENOMIC DNA]</scope>
    <source>
        <strain evidence="1">Hungarian</strain>
    </source>
</reference>
<dbReference type="EMBL" id="MKHE01000033">
    <property type="protein sequence ID" value="OWJ99954.1"/>
    <property type="molecule type" value="Genomic_DNA"/>
</dbReference>
<dbReference type="InterPro" id="IPR029676">
    <property type="entry name" value="CFAP221"/>
</dbReference>
<dbReference type="Proteomes" id="UP000242450">
    <property type="component" value="Chromosome 33"/>
</dbReference>
<dbReference type="GO" id="GO:0044458">
    <property type="term" value="P:motile cilium assembly"/>
    <property type="evidence" value="ECO:0007669"/>
    <property type="project" value="TreeGrafter"/>
</dbReference>
<dbReference type="OrthoDB" id="5538672at2759"/>
<dbReference type="GO" id="GO:0003341">
    <property type="term" value="P:cilium movement"/>
    <property type="evidence" value="ECO:0007669"/>
    <property type="project" value="InterPro"/>
</dbReference>
<protein>
    <recommendedName>
        <fullName evidence="3">CFAP221</fullName>
    </recommendedName>
</protein>
<dbReference type="AlphaFoldDB" id="A0A212C1S9"/>
<evidence type="ECO:0008006" key="3">
    <source>
        <dbReference type="Google" id="ProtNLM"/>
    </source>
</evidence>
<dbReference type="GO" id="GO:0097729">
    <property type="term" value="C:9+2 motile cilium"/>
    <property type="evidence" value="ECO:0007669"/>
    <property type="project" value="TreeGrafter"/>
</dbReference>
<dbReference type="PANTHER" id="PTHR46500">
    <property type="entry name" value="CILIA- AND FLAGELLA-ASSOCIATED PROTEIN 221"/>
    <property type="match status" value="1"/>
</dbReference>
<accession>A0A212C1S9</accession>
<proteinExistence type="predicted"/>
<keyword evidence="2" id="KW-1185">Reference proteome</keyword>
<comment type="caution">
    <text evidence="1">The sequence shown here is derived from an EMBL/GenBank/DDBJ whole genome shotgun (WGS) entry which is preliminary data.</text>
</comment>